<dbReference type="CTD" id="9807934"/>
<dbReference type="Proteomes" id="UP000483820">
    <property type="component" value="Chromosome X"/>
</dbReference>
<dbReference type="GeneID" id="9807934"/>
<name>A0A6A5G2M5_CAERE</name>
<protein>
    <submittedName>
        <fullName evidence="2">Uncharacterized protein</fullName>
    </submittedName>
</protein>
<dbReference type="EMBL" id="WUAV01000006">
    <property type="protein sequence ID" value="KAF1749227.1"/>
    <property type="molecule type" value="Genomic_DNA"/>
</dbReference>
<feature type="region of interest" description="Disordered" evidence="1">
    <location>
        <begin position="1"/>
        <end position="92"/>
    </location>
</feature>
<organism evidence="2 3">
    <name type="scientific">Caenorhabditis remanei</name>
    <name type="common">Caenorhabditis vulgaris</name>
    <dbReference type="NCBI Taxonomy" id="31234"/>
    <lineage>
        <taxon>Eukaryota</taxon>
        <taxon>Metazoa</taxon>
        <taxon>Ecdysozoa</taxon>
        <taxon>Nematoda</taxon>
        <taxon>Chromadorea</taxon>
        <taxon>Rhabditida</taxon>
        <taxon>Rhabditina</taxon>
        <taxon>Rhabditomorpha</taxon>
        <taxon>Rhabditoidea</taxon>
        <taxon>Rhabditidae</taxon>
        <taxon>Peloderinae</taxon>
        <taxon>Caenorhabditis</taxon>
    </lineage>
</organism>
<evidence type="ECO:0000313" key="3">
    <source>
        <dbReference type="Proteomes" id="UP000483820"/>
    </source>
</evidence>
<evidence type="ECO:0000313" key="2">
    <source>
        <dbReference type="EMBL" id="KAF1749227.1"/>
    </source>
</evidence>
<dbReference type="AlphaFoldDB" id="A0A6A5G2M5"/>
<dbReference type="RefSeq" id="XP_053580013.1">
    <property type="nucleotide sequence ID" value="XM_053736447.1"/>
</dbReference>
<feature type="compositionally biased region" description="Basic and acidic residues" evidence="1">
    <location>
        <begin position="44"/>
        <end position="54"/>
    </location>
</feature>
<accession>A0A6A5G2M5</accession>
<evidence type="ECO:0000256" key="1">
    <source>
        <dbReference type="SAM" id="MobiDB-lite"/>
    </source>
</evidence>
<feature type="compositionally biased region" description="Polar residues" evidence="1">
    <location>
        <begin position="63"/>
        <end position="73"/>
    </location>
</feature>
<comment type="caution">
    <text evidence="2">The sequence shown here is derived from an EMBL/GenBank/DDBJ whole genome shotgun (WGS) entry which is preliminary data.</text>
</comment>
<reference evidence="2 3" key="1">
    <citation type="submission" date="2019-12" db="EMBL/GenBank/DDBJ databases">
        <title>Chromosome-level assembly of the Caenorhabditis remanei genome.</title>
        <authorList>
            <person name="Teterina A.A."/>
            <person name="Willis J.H."/>
            <person name="Phillips P.C."/>
        </authorList>
    </citation>
    <scope>NUCLEOTIDE SEQUENCE [LARGE SCALE GENOMIC DNA]</scope>
    <source>
        <strain evidence="2 3">PX506</strain>
        <tissue evidence="2">Whole organism</tissue>
    </source>
</reference>
<sequence length="294" mass="33816">MYKSSISHCPQYDGKDILKSNTQPSMKNGDREATSTPFSVVLDQSHKKEKENQKSQEQNRQSPRYNPYNNSGRYESKSWAHSDHCKNEDSRTLKHEVTEPIYEKEHDVSDTNKNIGMNRNITYEFSLIAPPKASIQLLENGTDQKSPVNSNPVIHLNNHGEAVYASNAKTLSSCCLACRIQTEFYAKDEFNIVFAFVALACSYPNVFSNQDIYLGTEELIFKYSYQTRKYKITSRITPYFVIESHKQYAKSYLVQQKQHPNAFGVYSTKEVLLKTVRCEETWELDDAGEICSQH</sequence>
<gene>
    <name evidence="2" type="ORF">GCK72_025694</name>
</gene>
<feature type="compositionally biased region" description="Basic and acidic residues" evidence="1">
    <location>
        <begin position="74"/>
        <end position="92"/>
    </location>
</feature>
<proteinExistence type="predicted"/>
<dbReference type="KEGG" id="crq:GCK72_025694"/>